<name>D5UKD7_CELFN</name>
<feature type="domain" description="RNB" evidence="1">
    <location>
        <begin position="62"/>
        <end position="384"/>
    </location>
</feature>
<evidence type="ECO:0000313" key="2">
    <source>
        <dbReference type="EMBL" id="ADG75798.1"/>
    </source>
</evidence>
<keyword evidence="3" id="KW-1185">Reference proteome</keyword>
<dbReference type="GO" id="GO:0000932">
    <property type="term" value="C:P-body"/>
    <property type="evidence" value="ECO:0007669"/>
    <property type="project" value="TreeGrafter"/>
</dbReference>
<proteinExistence type="predicted"/>
<sequence length="494" mass="52816">MPGRPVRLPAPTGDPASRAVAEGLDALRAEVELPVVYPDAALAEAEVAAERGPQGAHAPGDRTDRTDVAFVTVDPEGSTDLDQAVHVERRGTGWRVRYAIADVAAFVAPGGALDAETHRRGMTCYSPDGRVPLHPAVLSEGAASLLADQVRPAVLWTMDLDAHGEPQDVHVERALVRSRAQLSYAQVQQRLDDGTADDLLRGLADVGALRQERERERGGASLDVPEQEVVQEDGAFRLRFRATLPVEGWNAQVSLLTGMVAARLMLDAGVGVVRTLPPADPRDVARLRRTAAALDIDWPADLPYADLLARLDSHRGPHAAFLREATTLFRGAGYRAFGVPDAPVPTGDDAEHAAIRAPYAHVTAPLRRLVDRYGTEVCLAAVAGRQVPDWVGEALPDLPATMTRTGRRVAAFDRGALDLVEAVVLAPHAGEHFTGVVVDADAPKDGRVRGALQLREPAVVAPVTASGDLPLGQRLEVRLDEVSVPHRRVTFVAV</sequence>
<dbReference type="GO" id="GO:0006402">
    <property type="term" value="P:mRNA catabolic process"/>
    <property type="evidence" value="ECO:0007669"/>
    <property type="project" value="TreeGrafter"/>
</dbReference>
<dbReference type="GO" id="GO:0003723">
    <property type="term" value="F:RNA binding"/>
    <property type="evidence" value="ECO:0007669"/>
    <property type="project" value="InterPro"/>
</dbReference>
<dbReference type="EMBL" id="CP001964">
    <property type="protein sequence ID" value="ADG75798.1"/>
    <property type="molecule type" value="Genomic_DNA"/>
</dbReference>
<accession>D5UKD7</accession>
<dbReference type="SMART" id="SM00955">
    <property type="entry name" value="RNB"/>
    <property type="match status" value="1"/>
</dbReference>
<dbReference type="Proteomes" id="UP000000849">
    <property type="component" value="Chromosome"/>
</dbReference>
<dbReference type="AlphaFoldDB" id="D5UKD7"/>
<dbReference type="InterPro" id="IPR001900">
    <property type="entry name" value="RNase_II/R"/>
</dbReference>
<dbReference type="SUPFAM" id="SSF50249">
    <property type="entry name" value="Nucleic acid-binding proteins"/>
    <property type="match status" value="1"/>
</dbReference>
<dbReference type="eggNOG" id="COG0557">
    <property type="taxonomic scope" value="Bacteria"/>
</dbReference>
<reference evidence="2 3" key="1">
    <citation type="journal article" date="2010" name="Stand. Genomic Sci.">
        <title>Complete genome sequence of Cellulomonas flavigena type strain (134).</title>
        <authorList>
            <person name="Abt B."/>
            <person name="Foster B."/>
            <person name="Lapidus A."/>
            <person name="Clum A."/>
            <person name="Sun H."/>
            <person name="Pukall R."/>
            <person name="Lucas S."/>
            <person name="Glavina Del Rio T."/>
            <person name="Nolan M."/>
            <person name="Tice H."/>
            <person name="Cheng J.F."/>
            <person name="Pitluck S."/>
            <person name="Liolios K."/>
            <person name="Ivanova N."/>
            <person name="Mavromatis K."/>
            <person name="Ovchinnikova G."/>
            <person name="Pati A."/>
            <person name="Goodwin L."/>
            <person name="Chen A."/>
            <person name="Palaniappan K."/>
            <person name="Land M."/>
            <person name="Hauser L."/>
            <person name="Chang Y.J."/>
            <person name="Jeffries C.D."/>
            <person name="Rohde M."/>
            <person name="Goker M."/>
            <person name="Woyke T."/>
            <person name="Bristow J."/>
            <person name="Eisen J.A."/>
            <person name="Markowitz V."/>
            <person name="Hugenholtz P."/>
            <person name="Kyrpides N.C."/>
            <person name="Klenk H.P."/>
        </authorList>
    </citation>
    <scope>NUCLEOTIDE SEQUENCE [LARGE SCALE GENOMIC DNA]</scope>
    <source>
        <strain evidence="3">ATCC 482 / DSM 20109 / BCRC 11376 / JCM 18109 / NBRC 3775 / NCIMB 8073 / NRS 134</strain>
    </source>
</reference>
<dbReference type="PANTHER" id="PTHR23355:SF42">
    <property type="entry name" value="RIBONUCLEASE II, CHLOROPLASTIC_MITOCHONDRIAL"/>
    <property type="match status" value="1"/>
</dbReference>
<dbReference type="STRING" id="446466.Cfla_2915"/>
<dbReference type="InterPro" id="IPR012340">
    <property type="entry name" value="NA-bd_OB-fold"/>
</dbReference>
<dbReference type="HOGENOM" id="CLU_038135_1_0_11"/>
<dbReference type="Pfam" id="PF00773">
    <property type="entry name" value="RNB"/>
    <property type="match status" value="1"/>
</dbReference>
<protein>
    <submittedName>
        <fullName evidence="2">Ribonuclease II</fullName>
    </submittedName>
</protein>
<dbReference type="GO" id="GO:0000175">
    <property type="term" value="F:3'-5'-RNA exonuclease activity"/>
    <property type="evidence" value="ECO:0007669"/>
    <property type="project" value="TreeGrafter"/>
</dbReference>
<evidence type="ECO:0000313" key="3">
    <source>
        <dbReference type="Proteomes" id="UP000000849"/>
    </source>
</evidence>
<dbReference type="Pfam" id="PF18614">
    <property type="entry name" value="RNase_II_C_S1"/>
    <property type="match status" value="1"/>
</dbReference>
<gene>
    <name evidence="2" type="ordered locus">Cfla_2915</name>
</gene>
<dbReference type="RefSeq" id="WP_013118129.1">
    <property type="nucleotide sequence ID" value="NC_014151.1"/>
</dbReference>
<dbReference type="PANTHER" id="PTHR23355">
    <property type="entry name" value="RIBONUCLEASE"/>
    <property type="match status" value="1"/>
</dbReference>
<dbReference type="InterPro" id="IPR040596">
    <property type="entry name" value="RNase_II_C_S1"/>
</dbReference>
<evidence type="ECO:0000259" key="1">
    <source>
        <dbReference type="SMART" id="SM00955"/>
    </source>
</evidence>
<organism evidence="2 3">
    <name type="scientific">Cellulomonas flavigena (strain ATCC 482 / DSM 20109 / BCRC 11376 / JCM 18109 / NBRC 3775 / NCIMB 8073 / NRS 134)</name>
    <dbReference type="NCBI Taxonomy" id="446466"/>
    <lineage>
        <taxon>Bacteria</taxon>
        <taxon>Bacillati</taxon>
        <taxon>Actinomycetota</taxon>
        <taxon>Actinomycetes</taxon>
        <taxon>Micrococcales</taxon>
        <taxon>Cellulomonadaceae</taxon>
        <taxon>Cellulomonas</taxon>
    </lineage>
</organism>
<dbReference type="KEGG" id="cfl:Cfla_2915"/>
<dbReference type="InterPro" id="IPR050180">
    <property type="entry name" value="RNR_Ribonuclease"/>
</dbReference>